<comment type="caution">
    <text evidence="2">The sequence shown here is derived from an EMBL/GenBank/DDBJ whole genome shotgun (WGS) entry which is preliminary data.</text>
</comment>
<feature type="transmembrane region" description="Helical" evidence="1">
    <location>
        <begin position="95"/>
        <end position="113"/>
    </location>
</feature>
<gene>
    <name evidence="2" type="ORF">CLV57_1109</name>
</gene>
<feature type="transmembrane region" description="Helical" evidence="1">
    <location>
        <begin position="125"/>
        <end position="145"/>
    </location>
</feature>
<keyword evidence="3" id="KW-1185">Reference proteome</keyword>
<sequence length="146" mass="16825">MTANELIIGIKTIKPSERSFLVLMFLSVCLKHIFYVQETIDIIIFAIVLGSFYFPLGFYFLKEHEHRNFEFAVLTGLFYAICISIILYSTTLASTIYPFILNAILLLVASILLRNKLNIFQHRRAYIVGHFVRIAIITAMNLMTIL</sequence>
<accession>A0A2H9VTE9</accession>
<name>A0A2H9VTE9_9SPHI</name>
<keyword evidence="1" id="KW-0472">Membrane</keyword>
<evidence type="ECO:0000256" key="1">
    <source>
        <dbReference type="SAM" id="Phobius"/>
    </source>
</evidence>
<evidence type="ECO:0000313" key="2">
    <source>
        <dbReference type="EMBL" id="PJJ84105.1"/>
    </source>
</evidence>
<proteinExistence type="predicted"/>
<protein>
    <submittedName>
        <fullName evidence="2">Uncharacterized protein</fullName>
    </submittedName>
</protein>
<dbReference type="Proteomes" id="UP000242687">
    <property type="component" value="Unassembled WGS sequence"/>
</dbReference>
<feature type="transmembrane region" description="Helical" evidence="1">
    <location>
        <begin position="42"/>
        <end position="61"/>
    </location>
</feature>
<feature type="transmembrane region" description="Helical" evidence="1">
    <location>
        <begin position="68"/>
        <end position="89"/>
    </location>
</feature>
<reference evidence="2 3" key="1">
    <citation type="submission" date="2017-11" db="EMBL/GenBank/DDBJ databases">
        <title>Genomic Encyclopedia of Archaeal and Bacterial Type Strains, Phase II (KMG-II): From Individual Species to Whole Genera.</title>
        <authorList>
            <person name="Goeker M."/>
        </authorList>
    </citation>
    <scope>NUCLEOTIDE SEQUENCE [LARGE SCALE GENOMIC DNA]</scope>
    <source>
        <strain evidence="2 3">DSM 28175</strain>
    </source>
</reference>
<dbReference type="EMBL" id="PGFJ01000001">
    <property type="protein sequence ID" value="PJJ84105.1"/>
    <property type="molecule type" value="Genomic_DNA"/>
</dbReference>
<feature type="transmembrane region" description="Helical" evidence="1">
    <location>
        <begin position="20"/>
        <end position="36"/>
    </location>
</feature>
<evidence type="ECO:0000313" key="3">
    <source>
        <dbReference type="Proteomes" id="UP000242687"/>
    </source>
</evidence>
<keyword evidence="1" id="KW-0812">Transmembrane</keyword>
<organism evidence="2 3">
    <name type="scientific">Mucilaginibacter auburnensis</name>
    <dbReference type="NCBI Taxonomy" id="1457233"/>
    <lineage>
        <taxon>Bacteria</taxon>
        <taxon>Pseudomonadati</taxon>
        <taxon>Bacteroidota</taxon>
        <taxon>Sphingobacteriia</taxon>
        <taxon>Sphingobacteriales</taxon>
        <taxon>Sphingobacteriaceae</taxon>
        <taxon>Mucilaginibacter</taxon>
    </lineage>
</organism>
<dbReference type="AlphaFoldDB" id="A0A2H9VTE9"/>
<keyword evidence="1" id="KW-1133">Transmembrane helix</keyword>